<name>A0A285TUM3_9BACL</name>
<proteinExistence type="predicted"/>
<dbReference type="EMBL" id="OBMQ01000024">
    <property type="protein sequence ID" value="SOC27596.1"/>
    <property type="molecule type" value="Genomic_DNA"/>
</dbReference>
<accession>A0A285TUM3</accession>
<dbReference type="RefSeq" id="WP_097075391.1">
    <property type="nucleotide sequence ID" value="NZ_OBMQ01000024.1"/>
</dbReference>
<evidence type="ECO:0000313" key="1">
    <source>
        <dbReference type="EMBL" id="SOC27596.1"/>
    </source>
</evidence>
<dbReference type="AlphaFoldDB" id="A0A285TUM3"/>
<sequence>MKFVYFNDTGREVKIHPATRVHGTECDMSIIEHLESRVFVLPEGTYPWVKMWDFGPERGLSILVSPQKD</sequence>
<keyword evidence="2" id="KW-1185">Reference proteome</keyword>
<dbReference type="Proteomes" id="UP000219636">
    <property type="component" value="Unassembled WGS sequence"/>
</dbReference>
<organism evidence="1 2">
    <name type="scientific">Ureibacillus xyleni</name>
    <dbReference type="NCBI Taxonomy" id="614648"/>
    <lineage>
        <taxon>Bacteria</taxon>
        <taxon>Bacillati</taxon>
        <taxon>Bacillota</taxon>
        <taxon>Bacilli</taxon>
        <taxon>Bacillales</taxon>
        <taxon>Caryophanaceae</taxon>
        <taxon>Ureibacillus</taxon>
    </lineage>
</organism>
<reference evidence="2" key="1">
    <citation type="submission" date="2017-08" db="EMBL/GenBank/DDBJ databases">
        <authorList>
            <person name="Varghese N."/>
            <person name="Submissions S."/>
        </authorList>
    </citation>
    <scope>NUCLEOTIDE SEQUENCE [LARGE SCALE GENOMIC DNA]</scope>
    <source>
        <strain evidence="2">JC22</strain>
    </source>
</reference>
<protein>
    <submittedName>
        <fullName evidence="1">Uncharacterized protein</fullName>
    </submittedName>
</protein>
<dbReference type="OrthoDB" id="2659690at2"/>
<gene>
    <name evidence="1" type="ORF">SAMN05880501_12411</name>
</gene>
<evidence type="ECO:0000313" key="2">
    <source>
        <dbReference type="Proteomes" id="UP000219636"/>
    </source>
</evidence>